<keyword evidence="9 10" id="KW-1208">Phospholipid metabolism</keyword>
<dbReference type="UniPathway" id="UPA00085"/>
<evidence type="ECO:0000256" key="1">
    <source>
        <dbReference type="ARBA" id="ARBA00022475"/>
    </source>
</evidence>
<dbReference type="OrthoDB" id="9777124at2"/>
<keyword evidence="3 10" id="KW-0808">Transferase</keyword>
<accession>A0A2X3L0U3</accession>
<dbReference type="AlphaFoldDB" id="A0A2X3L0U3"/>
<gene>
    <name evidence="10 11" type="primary">plsY</name>
    <name evidence="11" type="ORF">BARAN1_1254</name>
</gene>
<dbReference type="KEGG" id="bana:BARAN1_1254"/>
<dbReference type="EMBL" id="LS483254">
    <property type="protein sequence ID" value="SQD93276.1"/>
    <property type="molecule type" value="Genomic_DNA"/>
</dbReference>
<organism evidence="11 12">
    <name type="scientific">Candidatus Bipolaricaulis anaerobius</name>
    <dbReference type="NCBI Taxonomy" id="2026885"/>
    <lineage>
        <taxon>Bacteria</taxon>
        <taxon>Candidatus Bipolaricaulota</taxon>
        <taxon>Candidatus Bipolaricaulia</taxon>
        <taxon>Candidatus Bipolaricaulales</taxon>
        <taxon>Candidatus Bipolaricaulaceae</taxon>
        <taxon>Candidatus Bipolaricaulis</taxon>
    </lineage>
</organism>
<protein>
    <recommendedName>
        <fullName evidence="10">Glycerol-3-phosphate acyltransferase</fullName>
    </recommendedName>
    <alternativeName>
        <fullName evidence="10">Acyl-PO4 G3P acyltransferase</fullName>
    </alternativeName>
    <alternativeName>
        <fullName evidence="10">Acyl-phosphate--glycerol-3-phosphate acyltransferase</fullName>
    </alternativeName>
    <alternativeName>
        <fullName evidence="10">G3P acyltransferase</fullName>
        <shortName evidence="10">GPAT</shortName>
        <ecNumber evidence="10">2.3.1.275</ecNumber>
    </alternativeName>
    <alternativeName>
        <fullName evidence="10">Lysophosphatidic acid synthase</fullName>
        <shortName evidence="10">LPA synthase</shortName>
    </alternativeName>
</protein>
<dbReference type="GO" id="GO:0008654">
    <property type="term" value="P:phospholipid biosynthetic process"/>
    <property type="evidence" value="ECO:0007669"/>
    <property type="project" value="UniProtKB-UniRule"/>
</dbReference>
<keyword evidence="8 10" id="KW-0594">Phospholipid biosynthesis</keyword>
<comment type="similarity">
    <text evidence="10">Belongs to the PlsY family.</text>
</comment>
<evidence type="ECO:0000313" key="11">
    <source>
        <dbReference type="EMBL" id="SQD93276.1"/>
    </source>
</evidence>
<evidence type="ECO:0000256" key="4">
    <source>
        <dbReference type="ARBA" id="ARBA00022692"/>
    </source>
</evidence>
<dbReference type="GO" id="GO:0005886">
    <property type="term" value="C:plasma membrane"/>
    <property type="evidence" value="ECO:0007669"/>
    <property type="project" value="UniProtKB-SubCell"/>
</dbReference>
<evidence type="ECO:0000256" key="7">
    <source>
        <dbReference type="ARBA" id="ARBA00023136"/>
    </source>
</evidence>
<dbReference type="RefSeq" id="WP_157959534.1">
    <property type="nucleotide sequence ID" value="NZ_LS483254.1"/>
</dbReference>
<evidence type="ECO:0000256" key="9">
    <source>
        <dbReference type="ARBA" id="ARBA00023264"/>
    </source>
</evidence>
<dbReference type="SMART" id="SM01207">
    <property type="entry name" value="G3P_acyltransf"/>
    <property type="match status" value="1"/>
</dbReference>
<dbReference type="EC" id="2.3.1.275" evidence="10"/>
<feature type="transmembrane region" description="Helical" evidence="10">
    <location>
        <begin position="54"/>
        <end position="73"/>
    </location>
</feature>
<keyword evidence="7 10" id="KW-0472">Membrane</keyword>
<reference evidence="12" key="1">
    <citation type="submission" date="2018-05" db="EMBL/GenBank/DDBJ databases">
        <authorList>
            <person name="Hao L."/>
        </authorList>
    </citation>
    <scope>NUCLEOTIDE SEQUENCE [LARGE SCALE GENOMIC DNA]</scope>
</reference>
<evidence type="ECO:0000256" key="3">
    <source>
        <dbReference type="ARBA" id="ARBA00022679"/>
    </source>
</evidence>
<feature type="transmembrane region" description="Helical" evidence="10">
    <location>
        <begin position="6"/>
        <end position="25"/>
    </location>
</feature>
<keyword evidence="1 10" id="KW-1003">Cell membrane</keyword>
<dbReference type="InterPro" id="IPR003811">
    <property type="entry name" value="G3P_acylTferase_PlsY"/>
</dbReference>
<dbReference type="PANTHER" id="PTHR30309:SF0">
    <property type="entry name" value="GLYCEROL-3-PHOSPHATE ACYLTRANSFERASE-RELATED"/>
    <property type="match status" value="1"/>
</dbReference>
<dbReference type="Pfam" id="PF02660">
    <property type="entry name" value="G3P_acyltransf"/>
    <property type="match status" value="1"/>
</dbReference>
<keyword evidence="6 10" id="KW-0443">Lipid metabolism</keyword>
<sequence length="204" mass="21074">MEASLGVGAVVLGYLLGSLPGALIVGKLRGVNPRTVGTGNPGAANVYRKLGRGWGILVGCWDAVKGILPVWIARALGVGPWWAAAAAAAAVAGHNWPLFFHFRGGKGVATTLGAALALDPLAFAIAFSAFAGVFILLALTPAAPLKVPWGAGAFSVAFLILEALTGGSALLFAVAAPTMMLAAQRHAIRRSFAAVRQRRRERRE</sequence>
<keyword evidence="5 10" id="KW-1133">Transmembrane helix</keyword>
<comment type="catalytic activity">
    <reaction evidence="10">
        <text>an acyl phosphate + sn-glycerol 3-phosphate = a 1-acyl-sn-glycero-3-phosphate + phosphate</text>
        <dbReference type="Rhea" id="RHEA:34075"/>
        <dbReference type="ChEBI" id="CHEBI:43474"/>
        <dbReference type="ChEBI" id="CHEBI:57597"/>
        <dbReference type="ChEBI" id="CHEBI:57970"/>
        <dbReference type="ChEBI" id="CHEBI:59918"/>
        <dbReference type="EC" id="2.3.1.275"/>
    </reaction>
</comment>
<dbReference type="PANTHER" id="PTHR30309">
    <property type="entry name" value="INNER MEMBRANE PROTEIN YGIH"/>
    <property type="match status" value="1"/>
</dbReference>
<feature type="transmembrane region" description="Helical" evidence="10">
    <location>
        <begin position="121"/>
        <end position="143"/>
    </location>
</feature>
<evidence type="ECO:0000313" key="12">
    <source>
        <dbReference type="Proteomes" id="UP000249818"/>
    </source>
</evidence>
<evidence type="ECO:0000256" key="2">
    <source>
        <dbReference type="ARBA" id="ARBA00022516"/>
    </source>
</evidence>
<name>A0A2X3L0U3_9BACT</name>
<evidence type="ECO:0000256" key="6">
    <source>
        <dbReference type="ARBA" id="ARBA00023098"/>
    </source>
</evidence>
<dbReference type="GO" id="GO:0043772">
    <property type="term" value="F:acyl-phosphate glycerol-3-phosphate acyltransferase activity"/>
    <property type="evidence" value="ECO:0007669"/>
    <property type="project" value="UniProtKB-UniRule"/>
</dbReference>
<keyword evidence="4 10" id="KW-0812">Transmembrane</keyword>
<evidence type="ECO:0000256" key="10">
    <source>
        <dbReference type="HAMAP-Rule" id="MF_01043"/>
    </source>
</evidence>
<proteinExistence type="inferred from homology"/>
<evidence type="ECO:0000256" key="5">
    <source>
        <dbReference type="ARBA" id="ARBA00022989"/>
    </source>
</evidence>
<comment type="function">
    <text evidence="10">Catalyzes the transfer of an acyl group from acyl-phosphate (acyl-PO(4)) to glycerol-3-phosphate (G3P) to form lysophosphatidic acid (LPA). This enzyme utilizes acyl-phosphate as fatty acyl donor, but not acyl-CoA or acyl-ACP.</text>
</comment>
<feature type="transmembrane region" description="Helical" evidence="10">
    <location>
        <begin position="149"/>
        <end position="182"/>
    </location>
</feature>
<dbReference type="HAMAP" id="MF_01043">
    <property type="entry name" value="PlsY"/>
    <property type="match status" value="1"/>
</dbReference>
<keyword evidence="2 10" id="KW-0444">Lipid biosynthesis</keyword>
<comment type="pathway">
    <text evidence="10">Lipid metabolism; phospholipid metabolism.</text>
</comment>
<keyword evidence="12" id="KW-1185">Reference proteome</keyword>
<feature type="transmembrane region" description="Helical" evidence="10">
    <location>
        <begin position="79"/>
        <end position="100"/>
    </location>
</feature>
<comment type="subunit">
    <text evidence="10">Probably interacts with PlsX.</text>
</comment>
<dbReference type="Proteomes" id="UP000249818">
    <property type="component" value="Chromosome BARAN1"/>
</dbReference>
<evidence type="ECO:0000256" key="8">
    <source>
        <dbReference type="ARBA" id="ARBA00023209"/>
    </source>
</evidence>
<keyword evidence="11" id="KW-0012">Acyltransferase</keyword>
<comment type="subcellular location">
    <subcellularLocation>
        <location evidence="10">Cell membrane</location>
        <topology evidence="10">Multi-pass membrane protein</topology>
    </subcellularLocation>
</comment>